<dbReference type="KEGG" id="mrub:DEO27_003890"/>
<evidence type="ECO:0000259" key="1">
    <source>
        <dbReference type="Pfam" id="PF20582"/>
    </source>
</evidence>
<dbReference type="PANTHER" id="PTHR30471:SF3">
    <property type="entry name" value="UPF0758 PROTEIN YEES-RELATED"/>
    <property type="match status" value="1"/>
</dbReference>
<protein>
    <recommendedName>
        <fullName evidence="1">UPF0758 domain-containing protein</fullName>
    </recommendedName>
</protein>
<name>A0A5C1HVT5_9SPHI</name>
<dbReference type="Proteomes" id="UP000251402">
    <property type="component" value="Chromosome"/>
</dbReference>
<dbReference type="RefSeq" id="WP_112569932.1">
    <property type="nucleotide sequence ID" value="NZ_CP043450.1"/>
</dbReference>
<accession>A0A5C1HVT5</accession>
<dbReference type="InterPro" id="IPR046778">
    <property type="entry name" value="UPF0758_N"/>
</dbReference>
<evidence type="ECO:0000313" key="2">
    <source>
        <dbReference type="EMBL" id="QEM09191.1"/>
    </source>
</evidence>
<sequence length="197" mass="22139">MHINILAEEKFSYYHRHYNISVNQAVNHSTYLRLACTENRSGEWETQTMRFFEGDIGRFIESLNSVFRTAAYRTDLDRKGNLTASPEHIKGIKSWAASERPREKLMEQGREVLSDAELLAMLICAGLPGLTAVDLAEQVLAVAGNDLKRLAALKVEDLMTIRGIGHARALSVISAMELAVRLAAREQPVQFLKLIRT</sequence>
<feature type="domain" description="UPF0758" evidence="1">
    <location>
        <begin position="92"/>
        <end position="169"/>
    </location>
</feature>
<gene>
    <name evidence="2" type="ORF">DEO27_003890</name>
</gene>
<dbReference type="PANTHER" id="PTHR30471">
    <property type="entry name" value="DNA REPAIR PROTEIN RADC"/>
    <property type="match status" value="1"/>
</dbReference>
<dbReference type="EMBL" id="CP043450">
    <property type="protein sequence ID" value="QEM09191.1"/>
    <property type="molecule type" value="Genomic_DNA"/>
</dbReference>
<organism evidence="2 3">
    <name type="scientific">Mucilaginibacter rubeus</name>
    <dbReference type="NCBI Taxonomy" id="2027860"/>
    <lineage>
        <taxon>Bacteria</taxon>
        <taxon>Pseudomonadati</taxon>
        <taxon>Bacteroidota</taxon>
        <taxon>Sphingobacteriia</taxon>
        <taxon>Sphingobacteriales</taxon>
        <taxon>Sphingobacteriaceae</taxon>
        <taxon>Mucilaginibacter</taxon>
    </lineage>
</organism>
<keyword evidence="3" id="KW-1185">Reference proteome</keyword>
<dbReference type="AlphaFoldDB" id="A0A5C1HVT5"/>
<proteinExistence type="predicted"/>
<dbReference type="Pfam" id="PF20582">
    <property type="entry name" value="UPF0758_N"/>
    <property type="match status" value="1"/>
</dbReference>
<dbReference type="InterPro" id="IPR001405">
    <property type="entry name" value="UPF0758"/>
</dbReference>
<dbReference type="OrthoDB" id="798376at2"/>
<evidence type="ECO:0000313" key="3">
    <source>
        <dbReference type="Proteomes" id="UP000251402"/>
    </source>
</evidence>
<reference evidence="2" key="1">
    <citation type="submission" date="2019-08" db="EMBL/GenBank/DDBJ databases">
        <title>Comparative genome analysis confer to the adaptation heavy metal polluted environment.</title>
        <authorList>
            <person name="Li Y."/>
        </authorList>
    </citation>
    <scope>NUCLEOTIDE SEQUENCE [LARGE SCALE GENOMIC DNA]</scope>
    <source>
        <strain evidence="2">P1</strain>
    </source>
</reference>